<dbReference type="EMBL" id="UOFO01000086">
    <property type="protein sequence ID" value="VAW86069.1"/>
    <property type="molecule type" value="Genomic_DNA"/>
</dbReference>
<evidence type="ECO:0000313" key="1">
    <source>
        <dbReference type="EMBL" id="VAW86069.1"/>
    </source>
</evidence>
<dbReference type="AlphaFoldDB" id="A0A3B0ZIF2"/>
<sequence length="69" mass="7739">MENGQPIYVEYNKQGEMVGELGEAVGNLSSVTVPNPNFLLFEFPLLLLRIPAEDEHSAALKHWVMPFLP</sequence>
<gene>
    <name evidence="1" type="ORF">MNBD_GAMMA16-1685</name>
</gene>
<reference evidence="1" key="1">
    <citation type="submission" date="2018-06" db="EMBL/GenBank/DDBJ databases">
        <authorList>
            <person name="Zhirakovskaya E."/>
        </authorList>
    </citation>
    <scope>NUCLEOTIDE SEQUENCE</scope>
</reference>
<name>A0A3B0ZIF2_9ZZZZ</name>
<accession>A0A3B0ZIF2</accession>
<protein>
    <submittedName>
        <fullName evidence="1">Uncharacterized protein</fullName>
    </submittedName>
</protein>
<proteinExistence type="predicted"/>
<organism evidence="1">
    <name type="scientific">hydrothermal vent metagenome</name>
    <dbReference type="NCBI Taxonomy" id="652676"/>
    <lineage>
        <taxon>unclassified sequences</taxon>
        <taxon>metagenomes</taxon>
        <taxon>ecological metagenomes</taxon>
    </lineage>
</organism>